<dbReference type="Pfam" id="PF01370">
    <property type="entry name" value="Epimerase"/>
    <property type="match status" value="1"/>
</dbReference>
<comment type="caution">
    <text evidence="2">The sequence shown here is derived from an EMBL/GenBank/DDBJ whole genome shotgun (WGS) entry which is preliminary data.</text>
</comment>
<sequence>DGQGEAADVVVQVANSDDEAMSLALLEGVAKHAGAAYVHVSGIATLIDQNFPLGQLDTRVYSDATQTAEILSLSHGHLHAAIEQKIVEQSEALQTKLAIVSLPVMYGEGRGRMTPQSKVFQPYVRAVLSHGKPFVVGDGQNIRSHAHVSDASSALLLMVDEALKGELSKGKWGRDGYYFVETGESSFMDDAKETAEVLQARGLVRSSEIDSLNKDTA</sequence>
<dbReference type="GO" id="GO:0005737">
    <property type="term" value="C:cytoplasm"/>
    <property type="evidence" value="ECO:0007669"/>
    <property type="project" value="TreeGrafter"/>
</dbReference>
<dbReference type="PANTHER" id="PTHR48079:SF6">
    <property type="entry name" value="NAD(P)-BINDING DOMAIN-CONTAINING PROTEIN-RELATED"/>
    <property type="match status" value="1"/>
</dbReference>
<protein>
    <recommendedName>
        <fullName evidence="1">NAD-dependent epimerase/dehydratase domain-containing protein</fullName>
    </recommendedName>
</protein>
<reference evidence="2" key="1">
    <citation type="journal article" date="2021" name="Nat. Commun.">
        <title>Genetic determinants of endophytism in the Arabidopsis root mycobiome.</title>
        <authorList>
            <person name="Mesny F."/>
            <person name="Miyauchi S."/>
            <person name="Thiergart T."/>
            <person name="Pickel B."/>
            <person name="Atanasova L."/>
            <person name="Karlsson M."/>
            <person name="Huettel B."/>
            <person name="Barry K.W."/>
            <person name="Haridas S."/>
            <person name="Chen C."/>
            <person name="Bauer D."/>
            <person name="Andreopoulos W."/>
            <person name="Pangilinan J."/>
            <person name="LaButti K."/>
            <person name="Riley R."/>
            <person name="Lipzen A."/>
            <person name="Clum A."/>
            <person name="Drula E."/>
            <person name="Henrissat B."/>
            <person name="Kohler A."/>
            <person name="Grigoriev I.V."/>
            <person name="Martin F.M."/>
            <person name="Hacquard S."/>
        </authorList>
    </citation>
    <scope>NUCLEOTIDE SEQUENCE</scope>
    <source>
        <strain evidence="2">MPI-CAGE-CH-0230</strain>
    </source>
</reference>
<feature type="non-terminal residue" evidence="2">
    <location>
        <position position="1"/>
    </location>
</feature>
<dbReference type="Gene3D" id="3.40.50.720">
    <property type="entry name" value="NAD(P)-binding Rossmann-like Domain"/>
    <property type="match status" value="1"/>
</dbReference>
<evidence type="ECO:0000259" key="1">
    <source>
        <dbReference type="Pfam" id="PF01370"/>
    </source>
</evidence>
<organism evidence="2 3">
    <name type="scientific">Microdochium trichocladiopsis</name>
    <dbReference type="NCBI Taxonomy" id="1682393"/>
    <lineage>
        <taxon>Eukaryota</taxon>
        <taxon>Fungi</taxon>
        <taxon>Dikarya</taxon>
        <taxon>Ascomycota</taxon>
        <taxon>Pezizomycotina</taxon>
        <taxon>Sordariomycetes</taxon>
        <taxon>Xylariomycetidae</taxon>
        <taxon>Xylariales</taxon>
        <taxon>Microdochiaceae</taxon>
        <taxon>Microdochium</taxon>
    </lineage>
</organism>
<dbReference type="GeneID" id="70178436"/>
<evidence type="ECO:0000313" key="3">
    <source>
        <dbReference type="Proteomes" id="UP000756346"/>
    </source>
</evidence>
<dbReference type="SUPFAM" id="SSF51735">
    <property type="entry name" value="NAD(P)-binding Rossmann-fold domains"/>
    <property type="match status" value="1"/>
</dbReference>
<dbReference type="RefSeq" id="XP_046005680.1">
    <property type="nucleotide sequence ID" value="XM_046148890.1"/>
</dbReference>
<dbReference type="GO" id="GO:0004029">
    <property type="term" value="F:aldehyde dehydrogenase (NAD+) activity"/>
    <property type="evidence" value="ECO:0007669"/>
    <property type="project" value="TreeGrafter"/>
</dbReference>
<evidence type="ECO:0000313" key="2">
    <source>
        <dbReference type="EMBL" id="KAH7016056.1"/>
    </source>
</evidence>
<feature type="domain" description="NAD-dependent epimerase/dehydratase" evidence="1">
    <location>
        <begin position="80"/>
        <end position="161"/>
    </location>
</feature>
<keyword evidence="3" id="KW-1185">Reference proteome</keyword>
<name>A0A9P8XVX2_9PEZI</name>
<gene>
    <name evidence="2" type="ORF">B0I36DRAFT_209833</name>
</gene>
<dbReference type="EMBL" id="JAGTJQ010000012">
    <property type="protein sequence ID" value="KAH7016056.1"/>
    <property type="molecule type" value="Genomic_DNA"/>
</dbReference>
<feature type="non-terminal residue" evidence="2">
    <location>
        <position position="217"/>
    </location>
</feature>
<dbReference type="InterPro" id="IPR001509">
    <property type="entry name" value="Epimerase_deHydtase"/>
</dbReference>
<accession>A0A9P8XVX2</accession>
<dbReference type="Proteomes" id="UP000756346">
    <property type="component" value="Unassembled WGS sequence"/>
</dbReference>
<dbReference type="OrthoDB" id="2130169at2759"/>
<dbReference type="InterPro" id="IPR036291">
    <property type="entry name" value="NAD(P)-bd_dom_sf"/>
</dbReference>
<proteinExistence type="predicted"/>
<dbReference type="PANTHER" id="PTHR48079">
    <property type="entry name" value="PROTEIN YEEZ"/>
    <property type="match status" value="1"/>
</dbReference>
<dbReference type="AlphaFoldDB" id="A0A9P8XVX2"/>
<dbReference type="InterPro" id="IPR051783">
    <property type="entry name" value="NAD(P)-dependent_oxidoreduct"/>
</dbReference>